<dbReference type="PROSITE" id="PS00152">
    <property type="entry name" value="ATPASE_ALPHA_BETA"/>
    <property type="match status" value="1"/>
</dbReference>
<dbReference type="InterPro" id="IPR003593">
    <property type="entry name" value="AAA+_ATPase"/>
</dbReference>
<dbReference type="EC" id="7.1.2.2" evidence="3"/>
<dbReference type="InterPro" id="IPR004100">
    <property type="entry name" value="ATPase_F1/V1/A1_a/bsu_N"/>
</dbReference>
<dbReference type="NCBIfam" id="TIGR01026">
    <property type="entry name" value="fliI_yscN"/>
    <property type="match status" value="1"/>
</dbReference>
<dbReference type="InterPro" id="IPR027417">
    <property type="entry name" value="P-loop_NTPase"/>
</dbReference>
<feature type="domain" description="AAA+ ATPase" evidence="17">
    <location>
        <begin position="157"/>
        <end position="338"/>
    </location>
</feature>
<keyword evidence="10" id="KW-0067">ATP-binding</keyword>
<evidence type="ECO:0000256" key="2">
    <source>
        <dbReference type="ARBA" id="ARBA00008936"/>
    </source>
</evidence>
<dbReference type="InterPro" id="IPR000194">
    <property type="entry name" value="ATPase_F1/V1/A1_a/bsu_nucl-bd"/>
</dbReference>
<dbReference type="InterPro" id="IPR005714">
    <property type="entry name" value="ATPase_T3SS_FliI/YscN"/>
</dbReference>
<evidence type="ECO:0000256" key="3">
    <source>
        <dbReference type="ARBA" id="ARBA00012473"/>
    </source>
</evidence>
<reference evidence="18 19" key="1">
    <citation type="submission" date="2024-02" db="EMBL/GenBank/DDBJ databases">
        <title>A novel Gemmatimonadota bacterium.</title>
        <authorList>
            <person name="Du Z.-J."/>
            <person name="Ye Y.-Q."/>
        </authorList>
    </citation>
    <scope>NUCLEOTIDE SEQUENCE [LARGE SCALE GENOMIC DNA]</scope>
    <source>
        <strain evidence="18 19">DH-20</strain>
    </source>
</reference>
<dbReference type="CDD" id="cd18117">
    <property type="entry name" value="ATP-synt_flagellum-secretory_path_III_N"/>
    <property type="match status" value="1"/>
</dbReference>
<comment type="catalytic activity">
    <reaction evidence="16">
        <text>ATP + H2O + cellular proteinSide 1 = ADP + phosphate + cellular proteinSide 2.</text>
        <dbReference type="EC" id="7.4.2.8"/>
    </reaction>
</comment>
<evidence type="ECO:0000256" key="9">
    <source>
        <dbReference type="ARBA" id="ARBA00022795"/>
    </source>
</evidence>
<keyword evidence="15" id="KW-0066">ATP synthesis</keyword>
<keyword evidence="19" id="KW-1185">Reference proteome</keyword>
<dbReference type="EMBL" id="JBBHLI010000012">
    <property type="protein sequence ID" value="MEK9502502.1"/>
    <property type="molecule type" value="Genomic_DNA"/>
</dbReference>
<keyword evidence="8" id="KW-0375">Hydrogen ion transport</keyword>
<dbReference type="InterPro" id="IPR020003">
    <property type="entry name" value="ATPase_a/bsu_AS"/>
</dbReference>
<evidence type="ECO:0000256" key="1">
    <source>
        <dbReference type="ARBA" id="ARBA00004496"/>
    </source>
</evidence>
<dbReference type="Gene3D" id="3.40.50.12240">
    <property type="match status" value="1"/>
</dbReference>
<accession>A0ABU9ECQ1</accession>
<organism evidence="18 19">
    <name type="scientific">Gaopeijia maritima</name>
    <dbReference type="NCBI Taxonomy" id="3119007"/>
    <lineage>
        <taxon>Bacteria</taxon>
        <taxon>Pseudomonadati</taxon>
        <taxon>Gemmatimonadota</taxon>
        <taxon>Longimicrobiia</taxon>
        <taxon>Gaopeijiales</taxon>
        <taxon>Gaopeijiaceae</taxon>
        <taxon>Gaopeijia</taxon>
    </lineage>
</organism>
<evidence type="ECO:0000259" key="17">
    <source>
        <dbReference type="SMART" id="SM00382"/>
    </source>
</evidence>
<gene>
    <name evidence="18" type="ORF">WI372_16030</name>
</gene>
<dbReference type="Proteomes" id="UP001484239">
    <property type="component" value="Unassembled WGS sequence"/>
</dbReference>
<sequence>MIDFAPALERMSEVPRLGHHGRITRVVGLVMEATGIDVPLGSICRVRPLTGDGEVLAEAVGFHASGVLLMPFGELEGIHPGSSVEAIGRSPYIEVGQGLLGRVLNAMGDPIDGLGPLRRDTRVPLAGVPINPLVRETIEEALVTGVRSIDGPLTLGHGQRVGIFAGSGVGKSSLLGSIARGSSADVNVIALLGERGREVRDFLHHSLGEEGLSRSVVVAATGDEAALLRARGALVATAIAEHFRSRGLHVLLMVDSVTRVAMAWREIGLAVGEPPTTKGYPPSVFANLPRLLERAGNDDNGSITGIYTVLVEGDDFNDPIADAARSILDGHVVLSRRLATSGHFPAVDVNESVSRLRDRVISDEHRKTVNAIQNLLAVYREKEDLIAVGAYQAGSDPEVDQAIATRAEIIRFLRQDTEEISSQAETEAWLNRLSNLVRPAEARA</sequence>
<keyword evidence="5" id="KW-0813">Transport</keyword>
<dbReference type="SUPFAM" id="SSF52540">
    <property type="entry name" value="P-loop containing nucleoside triphosphate hydrolases"/>
    <property type="match status" value="1"/>
</dbReference>
<comment type="caution">
    <text evidence="18">The sequence shown here is derived from an EMBL/GenBank/DDBJ whole genome shotgun (WGS) entry which is preliminary data.</text>
</comment>
<keyword evidence="12" id="KW-1278">Translocase</keyword>
<keyword evidence="6" id="KW-0963">Cytoplasm</keyword>
<evidence type="ECO:0000256" key="11">
    <source>
        <dbReference type="ARBA" id="ARBA00022927"/>
    </source>
</evidence>
<dbReference type="InterPro" id="IPR050053">
    <property type="entry name" value="ATPase_alpha/beta_chains"/>
</dbReference>
<keyword evidence="11" id="KW-0653">Protein transport</keyword>
<evidence type="ECO:0000256" key="15">
    <source>
        <dbReference type="ARBA" id="ARBA00023310"/>
    </source>
</evidence>
<dbReference type="SMART" id="SM00382">
    <property type="entry name" value="AAA"/>
    <property type="match status" value="1"/>
</dbReference>
<evidence type="ECO:0000256" key="5">
    <source>
        <dbReference type="ARBA" id="ARBA00022448"/>
    </source>
</evidence>
<evidence type="ECO:0000256" key="12">
    <source>
        <dbReference type="ARBA" id="ARBA00022967"/>
    </source>
</evidence>
<keyword evidence="7" id="KW-0547">Nucleotide-binding</keyword>
<dbReference type="CDD" id="cd01136">
    <property type="entry name" value="ATPase_flagellum-secretory_path_III"/>
    <property type="match status" value="1"/>
</dbReference>
<evidence type="ECO:0000256" key="16">
    <source>
        <dbReference type="ARBA" id="ARBA00034006"/>
    </source>
</evidence>
<keyword evidence="9" id="KW-1005">Bacterial flagellum biogenesis</keyword>
<evidence type="ECO:0000313" key="19">
    <source>
        <dbReference type="Proteomes" id="UP001484239"/>
    </source>
</evidence>
<name>A0ABU9ECQ1_9BACT</name>
<dbReference type="Pfam" id="PF00006">
    <property type="entry name" value="ATP-synt_ab"/>
    <property type="match status" value="1"/>
</dbReference>
<dbReference type="RefSeq" id="WP_405280619.1">
    <property type="nucleotide sequence ID" value="NZ_CP144380.1"/>
</dbReference>
<keyword evidence="14" id="KW-1006">Bacterial flagellum protein export</keyword>
<evidence type="ECO:0000256" key="7">
    <source>
        <dbReference type="ARBA" id="ARBA00022741"/>
    </source>
</evidence>
<evidence type="ECO:0000256" key="8">
    <source>
        <dbReference type="ARBA" id="ARBA00022781"/>
    </source>
</evidence>
<dbReference type="Pfam" id="PF18269">
    <property type="entry name" value="T3SS_ATPase_C"/>
    <property type="match status" value="1"/>
</dbReference>
<protein>
    <recommendedName>
        <fullName evidence="4">Flagellum-specific ATP synthase</fullName>
        <ecNumber evidence="3">7.1.2.2</ecNumber>
    </recommendedName>
</protein>
<proteinExistence type="inferred from homology"/>
<evidence type="ECO:0000256" key="13">
    <source>
        <dbReference type="ARBA" id="ARBA00023065"/>
    </source>
</evidence>
<dbReference type="PANTHER" id="PTHR15184">
    <property type="entry name" value="ATP SYNTHASE"/>
    <property type="match status" value="1"/>
</dbReference>
<evidence type="ECO:0000256" key="14">
    <source>
        <dbReference type="ARBA" id="ARBA00023225"/>
    </source>
</evidence>
<evidence type="ECO:0000313" key="18">
    <source>
        <dbReference type="EMBL" id="MEK9502502.1"/>
    </source>
</evidence>
<dbReference type="PANTHER" id="PTHR15184:SF81">
    <property type="entry name" value="FLAGELLUM-SPECIFIC ATP SYNTHASE"/>
    <property type="match status" value="1"/>
</dbReference>
<evidence type="ECO:0000256" key="4">
    <source>
        <dbReference type="ARBA" id="ARBA00020580"/>
    </source>
</evidence>
<dbReference type="InterPro" id="IPR040627">
    <property type="entry name" value="T3SS_ATPase_C"/>
</dbReference>
<dbReference type="Pfam" id="PF02874">
    <property type="entry name" value="ATP-synt_ab_N"/>
    <property type="match status" value="1"/>
</dbReference>
<comment type="similarity">
    <text evidence="2">Belongs to the ATPase alpha/beta chains family.</text>
</comment>
<evidence type="ECO:0000256" key="10">
    <source>
        <dbReference type="ARBA" id="ARBA00022840"/>
    </source>
</evidence>
<evidence type="ECO:0000256" key="6">
    <source>
        <dbReference type="ARBA" id="ARBA00022490"/>
    </source>
</evidence>
<comment type="subcellular location">
    <subcellularLocation>
        <location evidence="1">Cytoplasm</location>
    </subcellularLocation>
</comment>
<keyword evidence="13" id="KW-0406">Ion transport</keyword>